<reference evidence="3 4" key="1">
    <citation type="submission" date="2015-06" db="EMBL/GenBank/DDBJ databases">
        <title>Draft genome of the ant-associated black yeast Phialophora attae CBS 131958.</title>
        <authorList>
            <person name="Moreno L.F."/>
            <person name="Stielow B.J."/>
            <person name="de Hoog S."/>
            <person name="Vicente V.A."/>
            <person name="Weiss V.A."/>
            <person name="de Vries M."/>
            <person name="Cruz L.M."/>
            <person name="Souza E.M."/>
        </authorList>
    </citation>
    <scope>NUCLEOTIDE SEQUENCE [LARGE SCALE GENOMIC DNA]</scope>
    <source>
        <strain evidence="3 4">CBS 131958</strain>
    </source>
</reference>
<dbReference type="Pfam" id="PF07064">
    <property type="entry name" value="RIC1"/>
    <property type="match status" value="1"/>
</dbReference>
<name>A0A0N1P2R0_9EURO</name>
<evidence type="ECO:0000256" key="1">
    <source>
        <dbReference type="SAM" id="MobiDB-lite"/>
    </source>
</evidence>
<dbReference type="GeneID" id="28738624"/>
<keyword evidence="4" id="KW-1185">Reference proteome</keyword>
<accession>A0A0N1P2R0</accession>
<evidence type="ECO:0000313" key="4">
    <source>
        <dbReference type="Proteomes" id="UP000038010"/>
    </source>
</evidence>
<feature type="compositionally biased region" description="Low complexity" evidence="1">
    <location>
        <begin position="138"/>
        <end position="153"/>
    </location>
</feature>
<protein>
    <recommendedName>
        <fullName evidence="2">RIC1 C-terminal alpha solenoid region domain-containing protein</fullName>
    </recommendedName>
</protein>
<feature type="domain" description="RIC1 C-terminal alpha solenoid region" evidence="2">
    <location>
        <begin position="1"/>
        <end position="129"/>
    </location>
</feature>
<sequence>MFEDALALEDLKTASGVLIILQGIEDEAELEGEKKQQKDGEGIQKVDGEEEDENEDESDLDEGEDTEDEADATASKSLTSNRRTELHTHIIRLMSIAFSTGDYDLCAELARFVMGIDPTARVLKRVVAAVPGLGEGMSASAAASPVVSSGSLSRDAGDLRTTSQVGRSGVGLGLTVPKRGDTRIRGGSGERSPAQDGNGDDRRESLAKGKSPIVGGDYFSDSPGGY</sequence>
<evidence type="ECO:0000313" key="3">
    <source>
        <dbReference type="EMBL" id="KPI43923.1"/>
    </source>
</evidence>
<feature type="compositionally biased region" description="Acidic residues" evidence="1">
    <location>
        <begin position="48"/>
        <end position="71"/>
    </location>
</feature>
<gene>
    <name evidence="3" type="ORF">AB675_6450</name>
</gene>
<feature type="region of interest" description="Disordered" evidence="1">
    <location>
        <begin position="138"/>
        <end position="226"/>
    </location>
</feature>
<feature type="region of interest" description="Disordered" evidence="1">
    <location>
        <begin position="28"/>
        <end position="80"/>
    </location>
</feature>
<proteinExistence type="predicted"/>
<dbReference type="STRING" id="1664694.A0A0N1P2R0"/>
<dbReference type="EMBL" id="LFJN01000004">
    <property type="protein sequence ID" value="KPI43923.1"/>
    <property type="molecule type" value="Genomic_DNA"/>
</dbReference>
<feature type="compositionally biased region" description="Basic and acidic residues" evidence="1">
    <location>
        <begin position="31"/>
        <end position="47"/>
    </location>
</feature>
<dbReference type="VEuPathDB" id="FungiDB:AB675_6450"/>
<organism evidence="3 4">
    <name type="scientific">Cyphellophora attinorum</name>
    <dbReference type="NCBI Taxonomy" id="1664694"/>
    <lineage>
        <taxon>Eukaryota</taxon>
        <taxon>Fungi</taxon>
        <taxon>Dikarya</taxon>
        <taxon>Ascomycota</taxon>
        <taxon>Pezizomycotina</taxon>
        <taxon>Eurotiomycetes</taxon>
        <taxon>Chaetothyriomycetidae</taxon>
        <taxon>Chaetothyriales</taxon>
        <taxon>Cyphellophoraceae</taxon>
        <taxon>Cyphellophora</taxon>
    </lineage>
</organism>
<dbReference type="InterPro" id="IPR009771">
    <property type="entry name" value="RIC1_C"/>
</dbReference>
<dbReference type="Proteomes" id="UP000038010">
    <property type="component" value="Unassembled WGS sequence"/>
</dbReference>
<dbReference type="AlphaFoldDB" id="A0A0N1P2R0"/>
<evidence type="ECO:0000259" key="2">
    <source>
        <dbReference type="Pfam" id="PF07064"/>
    </source>
</evidence>
<dbReference type="RefSeq" id="XP_018003886.1">
    <property type="nucleotide sequence ID" value="XM_018146744.1"/>
</dbReference>
<comment type="caution">
    <text evidence="3">The sequence shown here is derived from an EMBL/GenBank/DDBJ whole genome shotgun (WGS) entry which is preliminary data.</text>
</comment>